<organism evidence="1 2">
    <name type="scientific">Paenibacillus rigui</name>
    <dbReference type="NCBI Taxonomy" id="554312"/>
    <lineage>
        <taxon>Bacteria</taxon>
        <taxon>Bacillati</taxon>
        <taxon>Bacillota</taxon>
        <taxon>Bacilli</taxon>
        <taxon>Bacillales</taxon>
        <taxon>Paenibacillaceae</taxon>
        <taxon>Paenibacillus</taxon>
    </lineage>
</organism>
<dbReference type="EMBL" id="NMQW01000007">
    <property type="protein sequence ID" value="OXM87388.1"/>
    <property type="molecule type" value="Genomic_DNA"/>
</dbReference>
<dbReference type="InterPro" id="IPR014903">
    <property type="entry name" value="DUF1796"/>
</dbReference>
<evidence type="ECO:0000313" key="2">
    <source>
        <dbReference type="Proteomes" id="UP000215509"/>
    </source>
</evidence>
<reference evidence="1 2" key="1">
    <citation type="submission" date="2017-07" db="EMBL/GenBank/DDBJ databases">
        <title>Genome sequencing and assembly of Paenibacillus rigui.</title>
        <authorList>
            <person name="Mayilraj S."/>
        </authorList>
    </citation>
    <scope>NUCLEOTIDE SEQUENCE [LARGE SCALE GENOMIC DNA]</scope>
    <source>
        <strain evidence="1 2">JCM 16352</strain>
    </source>
</reference>
<sequence length="204" mass="23898">MKLEEINGCYDAIFSLGSKCLASIQLRKNQLRPYSGVLDWMLSPSLQHVNLLLRNRFTSFLDYKHLALQPNAGNMLYRDVFYNITLAHDMPLKQNVHDLTCYPELRRKMDRRIQRFLEKCDTCPKILFIRLGGTWEEVLELQQVLSGLVTHDFRILLVNHSTTYQIIDTGCSLEKVCSIQIPLELECDDLWRIILHRFQLVSEL</sequence>
<dbReference type="Proteomes" id="UP000215509">
    <property type="component" value="Unassembled WGS sequence"/>
</dbReference>
<evidence type="ECO:0000313" key="1">
    <source>
        <dbReference type="EMBL" id="OXM87388.1"/>
    </source>
</evidence>
<accession>A0A229UVE4</accession>
<name>A0A229UVE4_9BACL</name>
<protein>
    <submittedName>
        <fullName evidence="1">Peptidase</fullName>
    </submittedName>
</protein>
<dbReference type="Pfam" id="PF08795">
    <property type="entry name" value="DUF1796"/>
    <property type="match status" value="1"/>
</dbReference>
<dbReference type="AlphaFoldDB" id="A0A229UVE4"/>
<dbReference type="OrthoDB" id="5326008at2"/>
<dbReference type="RefSeq" id="WP_094013825.1">
    <property type="nucleotide sequence ID" value="NZ_NMQW01000007.1"/>
</dbReference>
<gene>
    <name evidence="1" type="ORF">CF651_05300</name>
</gene>
<comment type="caution">
    <text evidence="1">The sequence shown here is derived from an EMBL/GenBank/DDBJ whole genome shotgun (WGS) entry which is preliminary data.</text>
</comment>
<proteinExistence type="predicted"/>
<keyword evidence="2" id="KW-1185">Reference proteome</keyword>